<gene>
    <name evidence="2" type="ORF">YP76_21155</name>
</gene>
<keyword evidence="1" id="KW-1133">Transmembrane helix</keyword>
<evidence type="ECO:0000313" key="3">
    <source>
        <dbReference type="Proteomes" id="UP000033874"/>
    </source>
</evidence>
<keyword evidence="1" id="KW-0812">Transmembrane</keyword>
<evidence type="ECO:0000256" key="1">
    <source>
        <dbReference type="SAM" id="Phobius"/>
    </source>
</evidence>
<protein>
    <submittedName>
        <fullName evidence="2">Uncharacterized protein</fullName>
    </submittedName>
</protein>
<dbReference type="PATRIC" id="fig|56193.3.peg.4449"/>
<sequence length="67" mass="7373">MIDLLLRAGVSLWLVITVAQNVARATPDPFGLPAWLVDATAVGALALTFWFVWEGPLARWRGAPTRR</sequence>
<comment type="caution">
    <text evidence="2">The sequence shown here is derived from an EMBL/GenBank/DDBJ whole genome shotgun (WGS) entry which is preliminary data.</text>
</comment>
<keyword evidence="3" id="KW-1185">Reference proteome</keyword>
<dbReference type="STRING" id="56193.YP76_21155"/>
<name>A0A0M3AJH7_9SPHN</name>
<dbReference type="EMBL" id="LBIC01000011">
    <property type="protein sequence ID" value="KKW90217.1"/>
    <property type="molecule type" value="Genomic_DNA"/>
</dbReference>
<dbReference type="AlphaFoldDB" id="A0A0M3AJH7"/>
<feature type="transmembrane region" description="Helical" evidence="1">
    <location>
        <begin position="35"/>
        <end position="53"/>
    </location>
</feature>
<proteinExistence type="predicted"/>
<organism evidence="2 3">
    <name type="scientific">Sphingobium chungbukense</name>
    <dbReference type="NCBI Taxonomy" id="56193"/>
    <lineage>
        <taxon>Bacteria</taxon>
        <taxon>Pseudomonadati</taxon>
        <taxon>Pseudomonadota</taxon>
        <taxon>Alphaproteobacteria</taxon>
        <taxon>Sphingomonadales</taxon>
        <taxon>Sphingomonadaceae</taxon>
        <taxon>Sphingobium</taxon>
    </lineage>
</organism>
<reference evidence="2 3" key="1">
    <citation type="submission" date="2015-04" db="EMBL/GenBank/DDBJ databases">
        <title>Genome sequence of aromatic hydrocarbons-degrading Sphingobium chungbukense DJ77.</title>
        <authorList>
            <person name="Kim Y.-C."/>
            <person name="Chae J.-C."/>
        </authorList>
    </citation>
    <scope>NUCLEOTIDE SEQUENCE [LARGE SCALE GENOMIC DNA]</scope>
    <source>
        <strain evidence="2 3">DJ77</strain>
    </source>
</reference>
<dbReference type="RefSeq" id="WP_046765588.1">
    <property type="nucleotide sequence ID" value="NZ_LBIC01000011.1"/>
</dbReference>
<keyword evidence="1" id="KW-0472">Membrane</keyword>
<evidence type="ECO:0000313" key="2">
    <source>
        <dbReference type="EMBL" id="KKW90217.1"/>
    </source>
</evidence>
<accession>A0A0M3AJH7</accession>
<dbReference type="Proteomes" id="UP000033874">
    <property type="component" value="Unassembled WGS sequence"/>
</dbReference>